<evidence type="ECO:0000259" key="1">
    <source>
        <dbReference type="Pfam" id="PF20335"/>
    </source>
</evidence>
<proteinExistence type="predicted"/>
<organism evidence="2 3">
    <name type="scientific">Lihuaxuella thermophila</name>
    <dbReference type="NCBI Taxonomy" id="1173111"/>
    <lineage>
        <taxon>Bacteria</taxon>
        <taxon>Bacillati</taxon>
        <taxon>Bacillota</taxon>
        <taxon>Bacilli</taxon>
        <taxon>Bacillales</taxon>
        <taxon>Thermoactinomycetaceae</taxon>
        <taxon>Lihuaxuella</taxon>
    </lineage>
</organism>
<reference evidence="2 3" key="1">
    <citation type="submission" date="2016-10" db="EMBL/GenBank/DDBJ databases">
        <authorList>
            <person name="de Groot N.N."/>
        </authorList>
    </citation>
    <scope>NUCLEOTIDE SEQUENCE [LARGE SCALE GENOMIC DNA]</scope>
    <source>
        <strain evidence="2 3">DSM 46701</strain>
    </source>
</reference>
<keyword evidence="3" id="KW-1185">Reference proteome</keyword>
<evidence type="ECO:0000313" key="3">
    <source>
        <dbReference type="Proteomes" id="UP000199695"/>
    </source>
</evidence>
<evidence type="ECO:0000313" key="2">
    <source>
        <dbReference type="EMBL" id="SEN70916.1"/>
    </source>
</evidence>
<dbReference type="OrthoDB" id="2990112at2"/>
<dbReference type="AlphaFoldDB" id="A0A1H8ISE3"/>
<sequence>MRYNPEKLIELTRCLLPEDPSLVEEVRFSIQNPRVYLQYYKQKRSDWKEFRRPTNHLPWLALINGLHDRNLIFEFSDFDICDDLPTPKEPRHPIRAKRRAWVIKEGRWSAEYAWEQEKHPSTALKELFIEVAAVYLDKLGYVLCELVPSYHLFTLTIMEKETADQCKELARESGFGMLNILPHPAKPVLPPCPAHPANDPGFRCSLFS</sequence>
<dbReference type="EMBL" id="FOCQ01000019">
    <property type="protein sequence ID" value="SEN70916.1"/>
    <property type="molecule type" value="Genomic_DNA"/>
</dbReference>
<dbReference type="Proteomes" id="UP000199695">
    <property type="component" value="Unassembled WGS sequence"/>
</dbReference>
<name>A0A1H8ISE3_9BACL</name>
<dbReference type="InterPro" id="IPR046582">
    <property type="entry name" value="DUF6630"/>
</dbReference>
<dbReference type="Pfam" id="PF20335">
    <property type="entry name" value="DUF6630"/>
    <property type="match status" value="1"/>
</dbReference>
<protein>
    <recommendedName>
        <fullName evidence="1">DUF6630 domain-containing protein</fullName>
    </recommendedName>
</protein>
<gene>
    <name evidence="2" type="ORF">SAMN05444955_1195</name>
</gene>
<accession>A0A1H8ISE3</accession>
<feature type="domain" description="DUF6630" evidence="1">
    <location>
        <begin position="8"/>
        <end position="177"/>
    </location>
</feature>
<dbReference type="RefSeq" id="WP_089972438.1">
    <property type="nucleotide sequence ID" value="NZ_FOCQ01000019.1"/>
</dbReference>